<dbReference type="GO" id="GO:0005634">
    <property type="term" value="C:nucleus"/>
    <property type="evidence" value="ECO:0007669"/>
    <property type="project" value="UniProtKB-SubCell"/>
</dbReference>
<dbReference type="PROSITE" id="PS50071">
    <property type="entry name" value="HOMEOBOX_2"/>
    <property type="match status" value="1"/>
</dbReference>
<dbReference type="SMART" id="SM00389">
    <property type="entry name" value="HOX"/>
    <property type="match status" value="1"/>
</dbReference>
<evidence type="ECO:0000256" key="4">
    <source>
        <dbReference type="PROSITE-ProRule" id="PRU00108"/>
    </source>
</evidence>
<feature type="DNA-binding region" description="Homeobox" evidence="4">
    <location>
        <begin position="93"/>
        <end position="152"/>
    </location>
</feature>
<dbReference type="VEuPathDB" id="MicrosporidiaDB:AEWQ_101400"/>
<dbReference type="InterPro" id="IPR017970">
    <property type="entry name" value="Homeobox_CS"/>
</dbReference>
<dbReference type="InterPro" id="IPR001356">
    <property type="entry name" value="HD"/>
</dbReference>
<dbReference type="GO" id="GO:0003677">
    <property type="term" value="F:DNA binding"/>
    <property type="evidence" value="ECO:0007669"/>
    <property type="project" value="UniProtKB-UniRule"/>
</dbReference>
<dbReference type="VEuPathDB" id="MicrosporidiaDB:ECU10_1470"/>
<dbReference type="SUPFAM" id="SSF46689">
    <property type="entry name" value="Homeodomain-like"/>
    <property type="match status" value="1"/>
</dbReference>
<dbReference type="OMA" id="NCCKSIL"/>
<dbReference type="InterPro" id="IPR009057">
    <property type="entry name" value="Homeodomain-like_sf"/>
</dbReference>
<organism evidence="7">
    <name type="scientific">Encephalitozoon cuniculi</name>
    <name type="common">Microsporidian parasite</name>
    <dbReference type="NCBI Taxonomy" id="6035"/>
    <lineage>
        <taxon>Eukaryota</taxon>
        <taxon>Fungi</taxon>
        <taxon>Fungi incertae sedis</taxon>
        <taxon>Microsporidia</taxon>
        <taxon>Unikaryonidae</taxon>
        <taxon>Encephalitozoon</taxon>
    </lineage>
</organism>
<protein>
    <submittedName>
        <fullName evidence="7">Homeodomain protein class 2</fullName>
    </submittedName>
</protein>
<sequence>MAPILPMSKLPALVSLRMNEIRGIYIETNNRVVEEMDAVIDEFAKDVGSSPDISTNVRTYLEERIRYIREFVVDHIGFSISEFRTLYNPNGNESIKSRRFPKFITEALERSFEIDQYPSEAEKARLAKICKLSTKQINNWFTNKRNRTKGHEGGRQY</sequence>
<evidence type="ECO:0000259" key="6">
    <source>
        <dbReference type="PROSITE" id="PS50071"/>
    </source>
</evidence>
<dbReference type="PROSITE" id="PS00027">
    <property type="entry name" value="HOMEOBOX_1"/>
    <property type="match status" value="1"/>
</dbReference>
<keyword evidence="1 4" id="KW-0238">DNA-binding</keyword>
<dbReference type="Pfam" id="PF00046">
    <property type="entry name" value="Homeodomain"/>
    <property type="match status" value="1"/>
</dbReference>
<proteinExistence type="predicted"/>
<evidence type="ECO:0000256" key="2">
    <source>
        <dbReference type="ARBA" id="ARBA00023155"/>
    </source>
</evidence>
<feature type="domain" description="Homeobox" evidence="6">
    <location>
        <begin position="91"/>
        <end position="151"/>
    </location>
</feature>
<evidence type="ECO:0000313" key="9">
    <source>
        <dbReference type="EMBL" id="ADG08182.1"/>
    </source>
</evidence>
<dbReference type="VEuPathDB" id="MicrosporidiaDB:AEWR_101400"/>
<evidence type="ECO:0000256" key="3">
    <source>
        <dbReference type="ARBA" id="ARBA00023242"/>
    </source>
</evidence>
<dbReference type="EMBL" id="HM049500">
    <property type="protein sequence ID" value="ADG08178.1"/>
    <property type="molecule type" value="Genomic_DNA"/>
</dbReference>
<name>D6R2X0_ENCCN</name>
<accession>D6R2X0</accession>
<dbReference type="EMBL" id="HM049502">
    <property type="protein sequence ID" value="ADG08182.1"/>
    <property type="molecule type" value="Genomic_DNA"/>
</dbReference>
<dbReference type="VEuPathDB" id="MicrosporidiaDB:M970_101400"/>
<evidence type="ECO:0000256" key="1">
    <source>
        <dbReference type="ARBA" id="ARBA00023125"/>
    </source>
</evidence>
<evidence type="ECO:0000256" key="5">
    <source>
        <dbReference type="RuleBase" id="RU000682"/>
    </source>
</evidence>
<dbReference type="VEuPathDB" id="MicrosporidiaDB:AEWD_101400"/>
<reference evidence="7" key="1">
    <citation type="journal article" date="2010" name="PLoS ONE">
        <title>Evolution of the sex-related locus and genomic features shared in microsporidia and fungi.</title>
        <authorList>
            <person name="Lee S.C."/>
            <person name="Corradi N."/>
            <person name="Doan S."/>
            <person name="Dietrich F.S."/>
            <person name="Keeling P.J."/>
            <person name="Heitman J."/>
        </authorList>
    </citation>
    <scope>NUCLEOTIDE SEQUENCE</scope>
    <source>
        <strain evidence="7">EC1</strain>
        <strain evidence="8">EC2</strain>
        <strain evidence="9">EC3</strain>
    </source>
</reference>
<dbReference type="AlphaFoldDB" id="D6R2X0"/>
<evidence type="ECO:0000313" key="8">
    <source>
        <dbReference type="EMBL" id="ADG08180.1"/>
    </source>
</evidence>
<dbReference type="GO" id="GO:0000981">
    <property type="term" value="F:DNA-binding transcription factor activity, RNA polymerase II-specific"/>
    <property type="evidence" value="ECO:0007669"/>
    <property type="project" value="InterPro"/>
</dbReference>
<dbReference type="Gene3D" id="1.10.10.60">
    <property type="entry name" value="Homeodomain-like"/>
    <property type="match status" value="1"/>
</dbReference>
<comment type="subcellular location">
    <subcellularLocation>
        <location evidence="4 5">Nucleus</location>
    </subcellularLocation>
</comment>
<dbReference type="CDD" id="cd00086">
    <property type="entry name" value="homeodomain"/>
    <property type="match status" value="1"/>
</dbReference>
<gene>
    <name evidence="7" type="ORF">ECU10_1470</name>
</gene>
<keyword evidence="2 4" id="KW-0371">Homeobox</keyword>
<dbReference type="EMBL" id="HM049501">
    <property type="protein sequence ID" value="ADG08180.1"/>
    <property type="molecule type" value="Genomic_DNA"/>
</dbReference>
<keyword evidence="3 4" id="KW-0539">Nucleus</keyword>
<evidence type="ECO:0000313" key="7">
    <source>
        <dbReference type="EMBL" id="ADG08178.1"/>
    </source>
</evidence>